<dbReference type="InterPro" id="IPR058740">
    <property type="entry name" value="MurL_N"/>
</dbReference>
<name>A0ABS7TJG9_9BACT</name>
<dbReference type="Pfam" id="PF26299">
    <property type="entry name" value="MurL_N"/>
    <property type="match status" value="1"/>
</dbReference>
<evidence type="ECO:0008006" key="5">
    <source>
        <dbReference type="Google" id="ProtNLM"/>
    </source>
</evidence>
<dbReference type="RefSeq" id="WP_224190116.1">
    <property type="nucleotide sequence ID" value="NZ_JAIRAU010000001.1"/>
</dbReference>
<proteinExistence type="predicted"/>
<evidence type="ECO:0000259" key="2">
    <source>
        <dbReference type="Pfam" id="PF26299"/>
    </source>
</evidence>
<evidence type="ECO:0000259" key="1">
    <source>
        <dbReference type="Pfam" id="PF26298"/>
    </source>
</evidence>
<accession>A0ABS7TJG9</accession>
<sequence length="467" mass="51763">MPGARVLSLRGLAVARHAVRFSFVFAELEFASTYWYADVDLHALAASHSEESLRRLLFHVAAFEAAKLCSLRPDRLELGAYARFWTPALSRLWRVFFREVWAQWRYENDDPAYFGPEVAGGATEDGEPLVAGVEAPVDTLLFCGGGKDSLVAMRLLERAGVSYDSLGYSSSIYGPAAVQHALLDGLVARCRPRRHFRQWILEDFLDSPVLRLHPELAVGTLCAAETPTSIFAALPIALQHGHRAISLGHERSADHGQLYWERTGEEINHQWGKSAAAESLLNAYIRRHLLRGFSYHSVLKPIDDLVIFGLLRGDADDVAFTHSCNLRKPWCLRCPKCLYVWLGCAAFLPREVVRRTFGDDSLLANPRLAAEFAALRATEGRQPFECIGGPEEATILLAACAARGLRGPANARLPDAAELLALVERHVDVDLEHSAIPCEIRERIGPRLVAGAREARTYLANVLRRAA</sequence>
<dbReference type="Proteomes" id="UP001139031">
    <property type="component" value="Unassembled WGS sequence"/>
</dbReference>
<organism evidence="3 4">
    <name type="scientific">Nannocystis pusilla</name>
    <dbReference type="NCBI Taxonomy" id="889268"/>
    <lineage>
        <taxon>Bacteria</taxon>
        <taxon>Pseudomonadati</taxon>
        <taxon>Myxococcota</taxon>
        <taxon>Polyangia</taxon>
        <taxon>Nannocystales</taxon>
        <taxon>Nannocystaceae</taxon>
        <taxon>Nannocystis</taxon>
    </lineage>
</organism>
<reference evidence="3" key="1">
    <citation type="submission" date="2021-08" db="EMBL/GenBank/DDBJ databases">
        <authorList>
            <person name="Stevens D.C."/>
        </authorList>
    </citation>
    <scope>NUCLEOTIDE SEQUENCE</scope>
    <source>
        <strain evidence="3">DSM 53165</strain>
    </source>
</reference>
<evidence type="ECO:0000313" key="4">
    <source>
        <dbReference type="Proteomes" id="UP001139031"/>
    </source>
</evidence>
<feature type="domain" description="MurL N-terminal" evidence="2">
    <location>
        <begin position="233"/>
        <end position="297"/>
    </location>
</feature>
<gene>
    <name evidence="3" type="ORF">K7C98_03795</name>
</gene>
<keyword evidence="4" id="KW-1185">Reference proteome</keyword>
<feature type="domain" description="MurL C-terminal" evidence="1">
    <location>
        <begin position="327"/>
        <end position="402"/>
    </location>
</feature>
<dbReference type="InterPro" id="IPR058741">
    <property type="entry name" value="MurL_C"/>
</dbReference>
<comment type="caution">
    <text evidence="3">The sequence shown here is derived from an EMBL/GenBank/DDBJ whole genome shotgun (WGS) entry which is preliminary data.</text>
</comment>
<protein>
    <recommendedName>
        <fullName evidence="5">UDP-N-acetyl-alpha-D-muramoyl-L-alanyl-L-glutamate epimerase</fullName>
    </recommendedName>
</protein>
<evidence type="ECO:0000313" key="3">
    <source>
        <dbReference type="EMBL" id="MBZ5708366.1"/>
    </source>
</evidence>
<dbReference type="Pfam" id="PF26298">
    <property type="entry name" value="MurL_epimerase_C"/>
    <property type="match status" value="1"/>
</dbReference>
<dbReference type="EMBL" id="JAIRAU010000001">
    <property type="protein sequence ID" value="MBZ5708366.1"/>
    <property type="molecule type" value="Genomic_DNA"/>
</dbReference>